<sequence length="156" mass="17757">MRPSRIRKPNRKYAGEEWAQEKELDTRRERLPEKLWEIEDVVEKRGDGEDAEVLVRWKGWEGHDSWEKLSVNPELKAFLRINAHNPDTTTLAAAERAQFQANIATPAEDRALQCLRLAVFDALGEPKPTPDAGQGYSNRVTVSLPFEAESCSPVEM</sequence>
<dbReference type="SUPFAM" id="SSF54160">
    <property type="entry name" value="Chromo domain-like"/>
    <property type="match status" value="1"/>
</dbReference>
<dbReference type="Proteomes" id="UP001519460">
    <property type="component" value="Unassembled WGS sequence"/>
</dbReference>
<protein>
    <recommendedName>
        <fullName evidence="2">Chromo domain-containing protein</fullName>
    </recommendedName>
</protein>
<dbReference type="AlphaFoldDB" id="A0ABD0J8H2"/>
<dbReference type="InterPro" id="IPR000953">
    <property type="entry name" value="Chromo/chromo_shadow_dom"/>
</dbReference>
<keyword evidence="4" id="KW-1185">Reference proteome</keyword>
<evidence type="ECO:0000313" key="3">
    <source>
        <dbReference type="EMBL" id="KAK7465950.1"/>
    </source>
</evidence>
<evidence type="ECO:0000259" key="2">
    <source>
        <dbReference type="PROSITE" id="PS50013"/>
    </source>
</evidence>
<dbReference type="Gene3D" id="2.40.50.40">
    <property type="match status" value="1"/>
</dbReference>
<feature type="domain" description="Chromo" evidence="2">
    <location>
        <begin position="36"/>
        <end position="67"/>
    </location>
</feature>
<comment type="caution">
    <text evidence="3">The sequence shown here is derived from an EMBL/GenBank/DDBJ whole genome shotgun (WGS) entry which is preliminary data.</text>
</comment>
<name>A0ABD0J8H2_9CAEN</name>
<dbReference type="SMART" id="SM00298">
    <property type="entry name" value="CHROMO"/>
    <property type="match status" value="1"/>
</dbReference>
<evidence type="ECO:0000313" key="4">
    <source>
        <dbReference type="Proteomes" id="UP001519460"/>
    </source>
</evidence>
<dbReference type="InterPro" id="IPR016197">
    <property type="entry name" value="Chromo-like_dom_sf"/>
</dbReference>
<dbReference type="EMBL" id="JACVVK020000563">
    <property type="protein sequence ID" value="KAK7465950.1"/>
    <property type="molecule type" value="Genomic_DNA"/>
</dbReference>
<dbReference type="CDD" id="cd00024">
    <property type="entry name" value="CD_CSD"/>
    <property type="match status" value="1"/>
</dbReference>
<proteinExistence type="predicted"/>
<organism evidence="3 4">
    <name type="scientific">Batillaria attramentaria</name>
    <dbReference type="NCBI Taxonomy" id="370345"/>
    <lineage>
        <taxon>Eukaryota</taxon>
        <taxon>Metazoa</taxon>
        <taxon>Spiralia</taxon>
        <taxon>Lophotrochozoa</taxon>
        <taxon>Mollusca</taxon>
        <taxon>Gastropoda</taxon>
        <taxon>Caenogastropoda</taxon>
        <taxon>Sorbeoconcha</taxon>
        <taxon>Cerithioidea</taxon>
        <taxon>Batillariidae</taxon>
        <taxon>Batillaria</taxon>
    </lineage>
</organism>
<gene>
    <name evidence="3" type="ORF">BaRGS_00037488</name>
</gene>
<accession>A0ABD0J8H2</accession>
<reference evidence="3 4" key="1">
    <citation type="journal article" date="2023" name="Sci. Data">
        <title>Genome assembly of the Korean intertidal mud-creeper Batillaria attramentaria.</title>
        <authorList>
            <person name="Patra A.K."/>
            <person name="Ho P.T."/>
            <person name="Jun S."/>
            <person name="Lee S.J."/>
            <person name="Kim Y."/>
            <person name="Won Y.J."/>
        </authorList>
    </citation>
    <scope>NUCLEOTIDE SEQUENCE [LARGE SCALE GENOMIC DNA]</scope>
    <source>
        <strain evidence="3">Wonlab-2016</strain>
    </source>
</reference>
<feature type="compositionally biased region" description="Basic and acidic residues" evidence="1">
    <location>
        <begin position="13"/>
        <end position="24"/>
    </location>
</feature>
<feature type="region of interest" description="Disordered" evidence="1">
    <location>
        <begin position="1"/>
        <end position="24"/>
    </location>
</feature>
<evidence type="ECO:0000256" key="1">
    <source>
        <dbReference type="SAM" id="MobiDB-lite"/>
    </source>
</evidence>
<feature type="compositionally biased region" description="Basic residues" evidence="1">
    <location>
        <begin position="1"/>
        <end position="11"/>
    </location>
</feature>
<dbReference type="PROSITE" id="PS50013">
    <property type="entry name" value="CHROMO_2"/>
    <property type="match status" value="1"/>
</dbReference>